<organism evidence="3 4">
    <name type="scientific">Kineococcus radiotolerans</name>
    <dbReference type="NCBI Taxonomy" id="131568"/>
    <lineage>
        <taxon>Bacteria</taxon>
        <taxon>Bacillati</taxon>
        <taxon>Actinomycetota</taxon>
        <taxon>Actinomycetes</taxon>
        <taxon>Kineosporiales</taxon>
        <taxon>Kineosporiaceae</taxon>
        <taxon>Kineococcus</taxon>
    </lineage>
</organism>
<evidence type="ECO:0000313" key="4">
    <source>
        <dbReference type="Proteomes" id="UP000533269"/>
    </source>
</evidence>
<evidence type="ECO:0000256" key="1">
    <source>
        <dbReference type="SAM" id="MobiDB-lite"/>
    </source>
</evidence>
<feature type="region of interest" description="Disordered" evidence="1">
    <location>
        <begin position="133"/>
        <end position="163"/>
    </location>
</feature>
<dbReference type="PANTHER" id="PTHR30547:SF0">
    <property type="entry name" value="BLR8175 PROTEIN"/>
    <property type="match status" value="1"/>
</dbReference>
<dbReference type="AlphaFoldDB" id="A0A7W4TQJ0"/>
<keyword evidence="3" id="KW-0378">Hydrolase</keyword>
<dbReference type="Pfam" id="PF17761">
    <property type="entry name" value="DUF1016_N"/>
    <property type="match status" value="1"/>
</dbReference>
<feature type="compositionally biased region" description="Low complexity" evidence="1">
    <location>
        <begin position="136"/>
        <end position="163"/>
    </location>
</feature>
<dbReference type="Proteomes" id="UP000533269">
    <property type="component" value="Unassembled WGS sequence"/>
</dbReference>
<reference evidence="3 4" key="2">
    <citation type="submission" date="2020-08" db="EMBL/GenBank/DDBJ databases">
        <authorList>
            <person name="Partida-Martinez L."/>
            <person name="Huntemann M."/>
            <person name="Clum A."/>
            <person name="Wang J."/>
            <person name="Palaniappan K."/>
            <person name="Ritter S."/>
            <person name="Chen I.-M."/>
            <person name="Stamatis D."/>
            <person name="Reddy T."/>
            <person name="O'Malley R."/>
            <person name="Daum C."/>
            <person name="Shapiro N."/>
            <person name="Ivanova N."/>
            <person name="Kyrpides N."/>
            <person name="Woyke T."/>
        </authorList>
    </citation>
    <scope>NUCLEOTIDE SEQUENCE [LARGE SCALE GENOMIC DNA]</scope>
    <source>
        <strain evidence="3 4">AS2.23</strain>
    </source>
</reference>
<evidence type="ECO:0000313" key="3">
    <source>
        <dbReference type="EMBL" id="MBB2903276.1"/>
    </source>
</evidence>
<gene>
    <name evidence="3" type="ORF">FHR75_004118</name>
</gene>
<feature type="domain" description="YhcG N-terminal" evidence="2">
    <location>
        <begin position="5"/>
        <end position="120"/>
    </location>
</feature>
<dbReference type="RefSeq" id="WP_311736715.1">
    <property type="nucleotide sequence ID" value="NZ_JACHVY010000006.1"/>
</dbReference>
<keyword evidence="3" id="KW-0255">Endonuclease</keyword>
<dbReference type="PANTHER" id="PTHR30547">
    <property type="entry name" value="UNCHARACTERIZED PROTEIN YHCG-RELATED"/>
    <property type="match status" value="1"/>
</dbReference>
<keyword evidence="3" id="KW-0540">Nuclease</keyword>
<name>A0A7W4TQJ0_KINRA</name>
<proteinExistence type="predicted"/>
<dbReference type="GO" id="GO:0004519">
    <property type="term" value="F:endonuclease activity"/>
    <property type="evidence" value="ECO:0007669"/>
    <property type="project" value="UniProtKB-KW"/>
</dbReference>
<protein>
    <submittedName>
        <fullName evidence="3">Putative nuclease of restriction endonuclease-like (RecB) superfamily</fullName>
    </submittedName>
</protein>
<dbReference type="InterPro" id="IPR053148">
    <property type="entry name" value="PD-DEXK-like_domain"/>
</dbReference>
<reference evidence="3 4" key="1">
    <citation type="submission" date="2020-08" db="EMBL/GenBank/DDBJ databases">
        <title>The Agave Microbiome: Exploring the role of microbial communities in plant adaptations to desert environments.</title>
        <authorList>
            <person name="Partida-Martinez L.P."/>
        </authorList>
    </citation>
    <scope>NUCLEOTIDE SEQUENCE [LARGE SCALE GENOMIC DNA]</scope>
    <source>
        <strain evidence="3 4">AS2.23</strain>
    </source>
</reference>
<sequence length="163" mass="17813">MRAAITELLRLHHSIGRDILQRQHDAGWGAEVIDRLAHDLRDAFPDQRDFSSANLRSMRAFAATWPDQESLVQQAVGQLPWGHITVLLARTKDPAVRDWYAAAAVEHGWSRNVLTHQINRFGHGLALVGRHDTQGSASTSASTSSSWTSSSSTSPSCASSSSN</sequence>
<dbReference type="EMBL" id="JACHVY010000006">
    <property type="protein sequence ID" value="MBB2903276.1"/>
    <property type="molecule type" value="Genomic_DNA"/>
</dbReference>
<comment type="caution">
    <text evidence="3">The sequence shown here is derived from an EMBL/GenBank/DDBJ whole genome shotgun (WGS) entry which is preliminary data.</text>
</comment>
<evidence type="ECO:0000259" key="2">
    <source>
        <dbReference type="Pfam" id="PF17761"/>
    </source>
</evidence>
<dbReference type="InterPro" id="IPR041527">
    <property type="entry name" value="YhcG_N"/>
</dbReference>
<accession>A0A7W4TQJ0</accession>